<dbReference type="SUPFAM" id="SSF52540">
    <property type="entry name" value="P-loop containing nucleoside triphosphate hydrolases"/>
    <property type="match status" value="1"/>
</dbReference>
<dbReference type="SMART" id="SM00421">
    <property type="entry name" value="HTH_LUXR"/>
    <property type="match status" value="1"/>
</dbReference>
<dbReference type="PROSITE" id="PS50043">
    <property type="entry name" value="HTH_LUXR_2"/>
    <property type="match status" value="1"/>
</dbReference>
<evidence type="ECO:0000256" key="3">
    <source>
        <dbReference type="ARBA" id="ARBA00023163"/>
    </source>
</evidence>
<dbReference type="Gene3D" id="1.10.10.10">
    <property type="entry name" value="Winged helix-like DNA-binding domain superfamily/Winged helix DNA-binding domain"/>
    <property type="match status" value="1"/>
</dbReference>
<dbReference type="Gene3D" id="1.25.40.10">
    <property type="entry name" value="Tetratricopeptide repeat domain"/>
    <property type="match status" value="1"/>
</dbReference>
<dbReference type="InterPro" id="IPR000792">
    <property type="entry name" value="Tscrpt_reg_LuxR_C"/>
</dbReference>
<sequence length="921" mass="103020">MSLPPDSSTAPSASTHLGHADHYSVDTKVVPPRGARRLVAREGLLGRLLDARRQRCVVIQGPAGSGKTSTLLGWRRELLALNFDVAWLSLAAEDNNLERFCHCLQASLAEINPELVRDAGFLLGRDTGDMALEHWVITLVQSIEQHGRELVLMLDDLHHVQDPRIVQALQWLLDYAPATLHLVFCSRMATPLGLARLRARGHVSDFDLRDLRFSAEESETFLREQLGSIDPRDAAVLHELTDGWVAGLQLFAVDLKAKQGGRFDRVQVRDPGAFASYFEREVLVRLQAEDLRLLTRVSICERFCASLCATLLGQPHAIARMLTQLTRLDSDNLFITQVKSHDSETWYRLHPLLGKVLRARLEAQPQESLVGLHASARAWFSEHGHLDEAVRHAVQAGDAEAAADIVEACAYDLLSRGDLSQVSALLRRLPKEQTNARIGLQLVMAHLSLYARNFPVVQQSMALLQRQYAALDRNQQHVFTVLKASLALCRDNSDAMLEVLPELLAVPADADDFAYSGRSNTLAWLYMYQGEFEQARAVLEGAERQQGSSRRSLMGRCLSGMSLALEGRIGEAEHLYREVLDETERHGVAYLIVSSMAASLLGTALYEQGDYEAACQLLEPRMRLLERVAIPDSVLQAMQTLAMAHWLAGRHTQAWHWVERLEQHAERYELDRLQASALVLRMRWSQQSGQAQQADMAQQQLEQIALRLAPQGPGTLLDTLTVCRRASAERLLYRGDFIGASACLQALIDTSVRERRWRRVVPMLLQRAVSEQGCGRAQLAREQVVEALRQGHRLGLVRSLLDAWPGTPALLEALQQEQVLDPVLAFYTRRLLEVARNSAASVHLADDERAPKLLSARELDVLSLVARTLPNKKIARVLNLSPETVKWHMKNIFYKLGVTGRDEAIAKARDLDLKLPDNTTL</sequence>
<dbReference type="InterPro" id="IPR036388">
    <property type="entry name" value="WH-like_DNA-bd_sf"/>
</dbReference>
<dbReference type="CDD" id="cd06170">
    <property type="entry name" value="LuxR_C_like"/>
    <property type="match status" value="1"/>
</dbReference>
<dbReference type="InterPro" id="IPR011990">
    <property type="entry name" value="TPR-like_helical_dom_sf"/>
</dbReference>
<dbReference type="Gene3D" id="3.40.50.300">
    <property type="entry name" value="P-loop containing nucleotide triphosphate hydrolases"/>
    <property type="match status" value="1"/>
</dbReference>
<protein>
    <submittedName>
        <fullName evidence="5">LuxR C-terminal-related transcriptional regulator</fullName>
    </submittedName>
</protein>
<feature type="domain" description="HTH luxR-type" evidence="4">
    <location>
        <begin position="847"/>
        <end position="912"/>
    </location>
</feature>
<name>A0AB39I9P6_9PSED</name>
<dbReference type="GO" id="GO:0006355">
    <property type="term" value="P:regulation of DNA-templated transcription"/>
    <property type="evidence" value="ECO:0007669"/>
    <property type="project" value="InterPro"/>
</dbReference>
<dbReference type="InterPro" id="IPR041617">
    <property type="entry name" value="TPR_MalT"/>
</dbReference>
<dbReference type="PANTHER" id="PTHR44688">
    <property type="entry name" value="DNA-BINDING TRANSCRIPTIONAL ACTIVATOR DEVR_DOSR"/>
    <property type="match status" value="1"/>
</dbReference>
<dbReference type="GO" id="GO:0003677">
    <property type="term" value="F:DNA binding"/>
    <property type="evidence" value="ECO:0007669"/>
    <property type="project" value="UniProtKB-KW"/>
</dbReference>
<dbReference type="Pfam" id="PF17874">
    <property type="entry name" value="TPR_MalT"/>
    <property type="match status" value="1"/>
</dbReference>
<evidence type="ECO:0000256" key="1">
    <source>
        <dbReference type="ARBA" id="ARBA00023015"/>
    </source>
</evidence>
<dbReference type="InterPro" id="IPR059106">
    <property type="entry name" value="WHD_MalT"/>
</dbReference>
<reference evidence="5" key="1">
    <citation type="submission" date="2024-07" db="EMBL/GenBank/DDBJ databases">
        <title>Identification and characteristics of a novel species of coltsfoot's symbiotic bacteria.</title>
        <authorList>
            <person name="Juszczyk A."/>
            <person name="Jasielczuk I."/>
            <person name="Gurgul A."/>
            <person name="Rogala M."/>
            <person name="Kowalczyk A."/>
            <person name="Szmatola T."/>
            <person name="Kosecka-Strojek M."/>
            <person name="Arent Z."/>
            <person name="Latowski D."/>
        </authorList>
    </citation>
    <scope>NUCLEOTIDE SEQUENCE</scope>
    <source>
        <strain evidence="5">Hg7Tf</strain>
    </source>
</reference>
<dbReference type="InterPro" id="IPR027417">
    <property type="entry name" value="P-loop_NTPase"/>
</dbReference>
<proteinExistence type="predicted"/>
<dbReference type="RefSeq" id="WP_280043477.1">
    <property type="nucleotide sequence ID" value="NZ_CP162607.1"/>
</dbReference>
<organism evidence="5">
    <name type="scientific">Pseudomonas sp. Hg7Tf</name>
    <dbReference type="NCBI Taxonomy" id="3236988"/>
    <lineage>
        <taxon>Bacteria</taxon>
        <taxon>Pseudomonadati</taxon>
        <taxon>Pseudomonadota</taxon>
        <taxon>Gammaproteobacteria</taxon>
        <taxon>Pseudomonadales</taxon>
        <taxon>Pseudomonadaceae</taxon>
        <taxon>Pseudomonas</taxon>
    </lineage>
</organism>
<dbReference type="InterPro" id="IPR016032">
    <property type="entry name" value="Sig_transdc_resp-reg_C-effctor"/>
</dbReference>
<dbReference type="SUPFAM" id="SSF46894">
    <property type="entry name" value="C-terminal effector domain of the bipartite response regulators"/>
    <property type="match status" value="1"/>
</dbReference>
<dbReference type="AlphaFoldDB" id="A0AB39I9P6"/>
<keyword evidence="3" id="KW-0804">Transcription</keyword>
<evidence type="ECO:0000256" key="2">
    <source>
        <dbReference type="ARBA" id="ARBA00023125"/>
    </source>
</evidence>
<dbReference type="EMBL" id="CP162607">
    <property type="protein sequence ID" value="XDK38668.1"/>
    <property type="molecule type" value="Genomic_DNA"/>
</dbReference>
<dbReference type="Pfam" id="PF00196">
    <property type="entry name" value="GerE"/>
    <property type="match status" value="1"/>
</dbReference>
<dbReference type="Pfam" id="PF25873">
    <property type="entry name" value="WHD_MalT"/>
    <property type="match status" value="1"/>
</dbReference>
<dbReference type="InterPro" id="IPR041664">
    <property type="entry name" value="AAA_16"/>
</dbReference>
<dbReference type="Pfam" id="PF13191">
    <property type="entry name" value="AAA_16"/>
    <property type="match status" value="1"/>
</dbReference>
<dbReference type="PRINTS" id="PR00038">
    <property type="entry name" value="HTHLUXR"/>
</dbReference>
<dbReference type="SUPFAM" id="SSF48452">
    <property type="entry name" value="TPR-like"/>
    <property type="match status" value="2"/>
</dbReference>
<keyword evidence="1" id="KW-0805">Transcription regulation</keyword>
<evidence type="ECO:0000259" key="4">
    <source>
        <dbReference type="PROSITE" id="PS50043"/>
    </source>
</evidence>
<accession>A0AB39I9P6</accession>
<evidence type="ECO:0000313" key="5">
    <source>
        <dbReference type="EMBL" id="XDK38668.1"/>
    </source>
</evidence>
<dbReference type="PANTHER" id="PTHR44688:SF16">
    <property type="entry name" value="DNA-BINDING TRANSCRIPTIONAL ACTIVATOR DEVR_DOSR"/>
    <property type="match status" value="1"/>
</dbReference>
<gene>
    <name evidence="5" type="ORF">AB4Y39_08365</name>
</gene>
<keyword evidence="2" id="KW-0238">DNA-binding</keyword>